<feature type="region of interest" description="Disordered" evidence="11">
    <location>
        <begin position="1"/>
        <end position="38"/>
    </location>
</feature>
<dbReference type="InterPro" id="IPR017441">
    <property type="entry name" value="Protein_kinase_ATP_BS"/>
</dbReference>
<dbReference type="InterPro" id="IPR008271">
    <property type="entry name" value="Ser/Thr_kinase_AS"/>
</dbReference>
<dbReference type="GO" id="GO:0001558">
    <property type="term" value="P:regulation of cell growth"/>
    <property type="evidence" value="ECO:0007669"/>
    <property type="project" value="UniProtKB-ARBA"/>
</dbReference>
<evidence type="ECO:0000313" key="13">
    <source>
        <dbReference type="EMBL" id="CCD26124.2"/>
    </source>
</evidence>
<dbReference type="InterPro" id="IPR011009">
    <property type="entry name" value="Kinase-like_dom_sf"/>
</dbReference>
<evidence type="ECO:0000256" key="10">
    <source>
        <dbReference type="PROSITE-ProRule" id="PRU10141"/>
    </source>
</evidence>
<keyword evidence="3" id="KW-0597">Phosphoprotein</keyword>
<dbReference type="PROSITE" id="PS50011">
    <property type="entry name" value="PROTEIN_KINASE_DOM"/>
    <property type="match status" value="1"/>
</dbReference>
<evidence type="ECO:0000256" key="7">
    <source>
        <dbReference type="ARBA" id="ARBA00022840"/>
    </source>
</evidence>
<dbReference type="RefSeq" id="XP_003671367.2">
    <property type="nucleotide sequence ID" value="XM_003671319.2"/>
</dbReference>
<dbReference type="OMA" id="NENGHMF"/>
<dbReference type="eggNOG" id="KOG0585">
    <property type="taxonomic scope" value="Eukaryota"/>
</dbReference>
<feature type="binding site" evidence="10">
    <location>
        <position position="115"/>
    </location>
    <ligand>
        <name>ATP</name>
        <dbReference type="ChEBI" id="CHEBI:30616"/>
    </ligand>
</feature>
<sequence>MAPSPNKNMHFSPLKESVSLQRSLSETPSMQIRQRRKLISPSSVTSLNSLKYNSPSPTSFGNNVKETNKVLLGYDPISKKQILNNYEIIKDLGTGQHGKVKLAKDTRTGELVAIKIVNRYEKRRHSLTPNAQSSLDRIKKEIAIMKKCNHEHIVKLIEILDDLKSRKIYLVLEYCKKGEIKWCPREQLEIDSAGPPQMSFQRAREILRDVILGLECLHHQGIIHRDIKPANLLIDHDDVVKISDFGVSLAATGSIDNNDDELELTKTVGTPVFFSPEICLGTEAIEKFNLERSSFSNVSCISFKIDIWALGITLYCLLFGKLPFVSEFELKLFDKIVNDPVTFPDFEVLQNNNISNIASFEEYELAKDLLERLLDKNPTSRISIQDIKKHPFVCFDFDHITNKVGEIIQYKQQEKSIFQMSQNDKSDQISISSKEIRNAISALKRDSKGSILEDDKPLDGSSINSPTISINTSNNSLYSPKYLNNSKNSSDNIYNLEFNNVAKESVIVPYPIVEEAPSKTALQEELEQFDQQFEKKTIVDLPVDSSFASLDSFYAETHASSKSDFNKHISNISQRNASRLRFTQSPSFAMNPFRSPFERSESRFGSTSFSQRNTNVRSVDPQRNQSDTYSSNGKSLATSPIGVSPKFGSNENADKSKEIFPNSNTNPRYDSENSGNENNIFNGFVALDERSVGQSSTRTSSSYSTYSPGYEIHPPYEQFGIDSDNVSVLSLGDLNRKFSPNKFSTNAKSSSESENSEDDSEELVLRVGNSRHSRRQNLAPSNSISTKPFGASSILIHGSSDNKKEKLTILDSESSDHFKLTVKKIL</sequence>
<dbReference type="PANTHER" id="PTHR43895:SF152">
    <property type="entry name" value="SERINE_THREONINE-PROTEIN KINASE TOS3"/>
    <property type="match status" value="1"/>
</dbReference>
<feature type="region of interest" description="Disordered" evidence="11">
    <location>
        <begin position="591"/>
        <end position="677"/>
    </location>
</feature>
<comment type="catalytic activity">
    <reaction evidence="9">
        <text>L-seryl-[protein] + ATP = O-phospho-L-seryl-[protein] + ADP + H(+)</text>
        <dbReference type="Rhea" id="RHEA:17989"/>
        <dbReference type="Rhea" id="RHEA-COMP:9863"/>
        <dbReference type="Rhea" id="RHEA-COMP:11604"/>
        <dbReference type="ChEBI" id="CHEBI:15378"/>
        <dbReference type="ChEBI" id="CHEBI:29999"/>
        <dbReference type="ChEBI" id="CHEBI:30616"/>
        <dbReference type="ChEBI" id="CHEBI:83421"/>
        <dbReference type="ChEBI" id="CHEBI:456216"/>
        <dbReference type="EC" id="2.7.11.1"/>
    </reaction>
</comment>
<dbReference type="EC" id="2.7.11.1" evidence="1"/>
<dbReference type="PROSITE" id="PS00108">
    <property type="entry name" value="PROTEIN_KINASE_ST"/>
    <property type="match status" value="1"/>
</dbReference>
<evidence type="ECO:0000256" key="5">
    <source>
        <dbReference type="ARBA" id="ARBA00022741"/>
    </source>
</evidence>
<evidence type="ECO:0000256" key="9">
    <source>
        <dbReference type="ARBA" id="ARBA00048679"/>
    </source>
</evidence>
<evidence type="ECO:0000256" key="4">
    <source>
        <dbReference type="ARBA" id="ARBA00022679"/>
    </source>
</evidence>
<evidence type="ECO:0000256" key="1">
    <source>
        <dbReference type="ARBA" id="ARBA00012513"/>
    </source>
</evidence>
<dbReference type="SUPFAM" id="SSF56112">
    <property type="entry name" value="Protein kinase-like (PK-like)"/>
    <property type="match status" value="1"/>
</dbReference>
<dbReference type="GeneID" id="11495624"/>
<dbReference type="GO" id="GO:0042149">
    <property type="term" value="P:cellular response to glucose starvation"/>
    <property type="evidence" value="ECO:0007669"/>
    <property type="project" value="UniProtKB-ARBA"/>
</dbReference>
<dbReference type="InterPro" id="IPR000719">
    <property type="entry name" value="Prot_kinase_dom"/>
</dbReference>
<feature type="region of interest" description="Disordered" evidence="11">
    <location>
        <begin position="742"/>
        <end position="762"/>
    </location>
</feature>
<feature type="compositionally biased region" description="Polar residues" evidence="11">
    <location>
        <begin position="18"/>
        <end position="32"/>
    </location>
</feature>
<dbReference type="GO" id="GO:0004674">
    <property type="term" value="F:protein serine/threonine kinase activity"/>
    <property type="evidence" value="ECO:0007669"/>
    <property type="project" value="UniProtKB-KW"/>
</dbReference>
<reference evidence="13 14" key="1">
    <citation type="journal article" date="2011" name="Proc. Natl. Acad. Sci. U.S.A.">
        <title>Evolutionary erosion of yeast sex chromosomes by mating-type switching accidents.</title>
        <authorList>
            <person name="Gordon J.L."/>
            <person name="Armisen D."/>
            <person name="Proux-Wera E."/>
            <person name="Oheigeartaigh S.S."/>
            <person name="Byrne K.P."/>
            <person name="Wolfe K.H."/>
        </authorList>
    </citation>
    <scope>NUCLEOTIDE SEQUENCE [LARGE SCALE GENOMIC DNA]</scope>
    <source>
        <strain evidence="14">ATCC 10597 / BCRC 20456 / CBS 421 / NBRC 0211 / NRRL Y-12639</strain>
    </source>
</reference>
<dbReference type="GO" id="GO:0007165">
    <property type="term" value="P:signal transduction"/>
    <property type="evidence" value="ECO:0007669"/>
    <property type="project" value="TreeGrafter"/>
</dbReference>
<protein>
    <recommendedName>
        <fullName evidence="1">non-specific serine/threonine protein kinase</fullName>
        <ecNumber evidence="1">2.7.11.1</ecNumber>
    </recommendedName>
</protein>
<keyword evidence="6" id="KW-0418">Kinase</keyword>
<keyword evidence="4" id="KW-0808">Transferase</keyword>
<dbReference type="FunFam" id="3.30.200.20:FF:000206">
    <property type="entry name" value="Serine/threonine-protein kinase Ssp1"/>
    <property type="match status" value="1"/>
</dbReference>
<dbReference type="Pfam" id="PF00069">
    <property type="entry name" value="Pkinase"/>
    <property type="match status" value="1"/>
</dbReference>
<dbReference type="GO" id="GO:0005524">
    <property type="term" value="F:ATP binding"/>
    <property type="evidence" value="ECO:0007669"/>
    <property type="project" value="UniProtKB-UniRule"/>
</dbReference>
<gene>
    <name evidence="13" type="primary">NDAI0G03470</name>
    <name evidence="13" type="ordered locus">NDAI_0G03470</name>
</gene>
<name>G0WEB3_NAUDC</name>
<evidence type="ECO:0000256" key="8">
    <source>
        <dbReference type="ARBA" id="ARBA00047899"/>
    </source>
</evidence>
<comment type="catalytic activity">
    <reaction evidence="8">
        <text>L-threonyl-[protein] + ATP = O-phospho-L-threonyl-[protein] + ADP + H(+)</text>
        <dbReference type="Rhea" id="RHEA:46608"/>
        <dbReference type="Rhea" id="RHEA-COMP:11060"/>
        <dbReference type="Rhea" id="RHEA-COMP:11605"/>
        <dbReference type="ChEBI" id="CHEBI:15378"/>
        <dbReference type="ChEBI" id="CHEBI:30013"/>
        <dbReference type="ChEBI" id="CHEBI:30616"/>
        <dbReference type="ChEBI" id="CHEBI:61977"/>
        <dbReference type="ChEBI" id="CHEBI:456216"/>
        <dbReference type="EC" id="2.7.11.1"/>
    </reaction>
</comment>
<organism evidence="13 14">
    <name type="scientific">Naumovozyma dairenensis (strain ATCC 10597 / BCRC 20456 / CBS 421 / NBRC 0211 / NRRL Y-12639)</name>
    <name type="common">Saccharomyces dairenensis</name>
    <dbReference type="NCBI Taxonomy" id="1071378"/>
    <lineage>
        <taxon>Eukaryota</taxon>
        <taxon>Fungi</taxon>
        <taxon>Dikarya</taxon>
        <taxon>Ascomycota</taxon>
        <taxon>Saccharomycotina</taxon>
        <taxon>Saccharomycetes</taxon>
        <taxon>Saccharomycetales</taxon>
        <taxon>Saccharomycetaceae</taxon>
        <taxon>Naumovozyma</taxon>
    </lineage>
</organism>
<dbReference type="OrthoDB" id="68483at2759"/>
<evidence type="ECO:0000256" key="6">
    <source>
        <dbReference type="ARBA" id="ARBA00022777"/>
    </source>
</evidence>
<dbReference type="Proteomes" id="UP000000689">
    <property type="component" value="Chromosome 7"/>
</dbReference>
<dbReference type="HOGENOM" id="CLU_003784_1_0_1"/>
<dbReference type="SMART" id="SM00220">
    <property type="entry name" value="S_TKc"/>
    <property type="match status" value="1"/>
</dbReference>
<accession>G0WEB3</accession>
<dbReference type="GO" id="GO:1900180">
    <property type="term" value="P:regulation of protein localization to nucleus"/>
    <property type="evidence" value="ECO:0007669"/>
    <property type="project" value="UniProtKB-ARBA"/>
</dbReference>
<feature type="compositionally biased region" description="Polar residues" evidence="11">
    <location>
        <begin position="603"/>
        <end position="638"/>
    </location>
</feature>
<evidence type="ECO:0000313" key="14">
    <source>
        <dbReference type="Proteomes" id="UP000000689"/>
    </source>
</evidence>
<dbReference type="STRING" id="1071378.G0WEB3"/>
<keyword evidence="14" id="KW-1185">Reference proteome</keyword>
<dbReference type="KEGG" id="ndi:NDAI_0G03470"/>
<proteinExistence type="predicted"/>
<dbReference type="FunFam" id="1.10.510.10:FF:000829">
    <property type="entry name" value="Serine/threonine-protein kinase TOS3"/>
    <property type="match status" value="1"/>
</dbReference>
<dbReference type="AlphaFoldDB" id="G0WEB3"/>
<dbReference type="PROSITE" id="PS00107">
    <property type="entry name" value="PROTEIN_KINASE_ATP"/>
    <property type="match status" value="1"/>
</dbReference>
<keyword evidence="5 10" id="KW-0547">Nucleotide-binding</keyword>
<dbReference type="GO" id="GO:0005737">
    <property type="term" value="C:cytoplasm"/>
    <property type="evidence" value="ECO:0007669"/>
    <property type="project" value="UniProtKB-ARBA"/>
</dbReference>
<dbReference type="CDD" id="cd14008">
    <property type="entry name" value="STKc_LKB1_CaMKK"/>
    <property type="match status" value="1"/>
</dbReference>
<keyword evidence="7 10" id="KW-0067">ATP-binding</keyword>
<feature type="domain" description="Protein kinase" evidence="12">
    <location>
        <begin position="86"/>
        <end position="393"/>
    </location>
</feature>
<evidence type="ECO:0000256" key="3">
    <source>
        <dbReference type="ARBA" id="ARBA00022553"/>
    </source>
</evidence>
<dbReference type="Gene3D" id="1.10.510.10">
    <property type="entry name" value="Transferase(Phosphotransferase) domain 1"/>
    <property type="match status" value="1"/>
</dbReference>
<dbReference type="PANTHER" id="PTHR43895">
    <property type="entry name" value="CALCIUM/CALMODULIN-DEPENDENT PROTEIN KINASE KINASE-RELATED"/>
    <property type="match status" value="1"/>
</dbReference>
<evidence type="ECO:0000256" key="11">
    <source>
        <dbReference type="SAM" id="MobiDB-lite"/>
    </source>
</evidence>
<evidence type="ECO:0000259" key="12">
    <source>
        <dbReference type="PROSITE" id="PS50011"/>
    </source>
</evidence>
<keyword evidence="2" id="KW-0723">Serine/threonine-protein kinase</keyword>
<evidence type="ECO:0000256" key="2">
    <source>
        <dbReference type="ARBA" id="ARBA00022527"/>
    </source>
</evidence>
<feature type="compositionally biased region" description="Polar residues" evidence="11">
    <location>
        <begin position="661"/>
        <end position="677"/>
    </location>
</feature>
<dbReference type="EMBL" id="HE580273">
    <property type="protein sequence ID" value="CCD26124.2"/>
    <property type="molecule type" value="Genomic_DNA"/>
</dbReference>